<evidence type="ECO:0000313" key="2">
    <source>
        <dbReference type="Proteomes" id="UP000827092"/>
    </source>
</evidence>
<comment type="caution">
    <text evidence="1">The sequence shown here is derived from an EMBL/GenBank/DDBJ whole genome shotgun (WGS) entry which is preliminary data.</text>
</comment>
<dbReference type="AlphaFoldDB" id="A0AAV6U8T3"/>
<evidence type="ECO:0000313" key="1">
    <source>
        <dbReference type="EMBL" id="KAG8180467.1"/>
    </source>
</evidence>
<dbReference type="Proteomes" id="UP000827092">
    <property type="component" value="Unassembled WGS sequence"/>
</dbReference>
<dbReference type="EMBL" id="JAFNEN010000562">
    <property type="protein sequence ID" value="KAG8180467.1"/>
    <property type="molecule type" value="Genomic_DNA"/>
</dbReference>
<sequence>MSKLKIEQCITESCKEISAIVEEYLSTIKRLRSDKGPLNSLVAHVTTLRTITNSPDIEDTETYKLDPDLKLKLELKIQKCIEEVKSEVQQTIDDLEKLMHAMEKHCDKVHTVFNQERRNLSLHEIAERTGTFFSVSEKIEAVDRFKRNFYDHHNCRFFSLILLDSGGDTNKFMECWDPSALEPLLKDLQCYALN</sequence>
<protein>
    <submittedName>
        <fullName evidence="1">Uncharacterized protein</fullName>
    </submittedName>
</protein>
<gene>
    <name evidence="1" type="ORF">JTE90_001999</name>
</gene>
<proteinExistence type="predicted"/>
<keyword evidence="2" id="KW-1185">Reference proteome</keyword>
<accession>A0AAV6U8T3</accession>
<organism evidence="1 2">
    <name type="scientific">Oedothorax gibbosus</name>
    <dbReference type="NCBI Taxonomy" id="931172"/>
    <lineage>
        <taxon>Eukaryota</taxon>
        <taxon>Metazoa</taxon>
        <taxon>Ecdysozoa</taxon>
        <taxon>Arthropoda</taxon>
        <taxon>Chelicerata</taxon>
        <taxon>Arachnida</taxon>
        <taxon>Araneae</taxon>
        <taxon>Araneomorphae</taxon>
        <taxon>Entelegynae</taxon>
        <taxon>Araneoidea</taxon>
        <taxon>Linyphiidae</taxon>
        <taxon>Erigoninae</taxon>
        <taxon>Oedothorax</taxon>
    </lineage>
</organism>
<name>A0AAV6U8T3_9ARAC</name>
<reference evidence="1 2" key="1">
    <citation type="journal article" date="2022" name="Nat. Ecol. Evol.">
        <title>A masculinizing supergene underlies an exaggerated male reproductive morph in a spider.</title>
        <authorList>
            <person name="Hendrickx F."/>
            <person name="De Corte Z."/>
            <person name="Sonet G."/>
            <person name="Van Belleghem S.M."/>
            <person name="Kostlbacher S."/>
            <person name="Vangestel C."/>
        </authorList>
    </citation>
    <scope>NUCLEOTIDE SEQUENCE [LARGE SCALE GENOMIC DNA]</scope>
    <source>
        <strain evidence="1">W744_W776</strain>
    </source>
</reference>